<protein>
    <submittedName>
        <fullName evidence="9">PTS sugar transporter subunit IIB</fullName>
    </submittedName>
</protein>
<dbReference type="EMBL" id="JAGYPG010000002">
    <property type="protein sequence ID" value="MBS4195781.1"/>
    <property type="molecule type" value="Genomic_DNA"/>
</dbReference>
<sequence>MTNVYYRVDDRLIHGQVITGWSRYYHLKKIIIVDDVVANDAIQKQIISLVAPPNIKVHITNVLEGSHLIKEANQNQESTLVLVKGPETLVDLARRNVTASKVVIGGMQFKHGRKKVTNTVSLTVDEAKAFQELSNANVELVLQVIPTDKAQDFKGHLNKLILREGV</sequence>
<proteinExistence type="predicted"/>
<dbReference type="InterPro" id="IPR004720">
    <property type="entry name" value="PTS_IIB_sorbose-sp"/>
</dbReference>
<comment type="subcellular location">
    <subcellularLocation>
        <location evidence="1">Cytoplasm</location>
    </subcellularLocation>
</comment>
<evidence type="ECO:0000256" key="4">
    <source>
        <dbReference type="ARBA" id="ARBA00022597"/>
    </source>
</evidence>
<dbReference type="GO" id="GO:0008982">
    <property type="term" value="F:protein-N(PI)-phosphohistidine-sugar phosphotransferase activity"/>
    <property type="evidence" value="ECO:0007669"/>
    <property type="project" value="InterPro"/>
</dbReference>
<reference evidence="9 10" key="1">
    <citation type="submission" date="2021-05" db="EMBL/GenBank/DDBJ databases">
        <title>Novel Bacillus species.</title>
        <authorList>
            <person name="Liu G."/>
        </authorList>
    </citation>
    <scope>NUCLEOTIDE SEQUENCE [LARGE SCALE GENOMIC DNA]</scope>
    <source>
        <strain evidence="10">FJAT-49780</strain>
    </source>
</reference>
<dbReference type="GO" id="GO:0016301">
    <property type="term" value="F:kinase activity"/>
    <property type="evidence" value="ECO:0007669"/>
    <property type="project" value="UniProtKB-KW"/>
</dbReference>
<evidence type="ECO:0000256" key="1">
    <source>
        <dbReference type="ARBA" id="ARBA00004496"/>
    </source>
</evidence>
<evidence type="ECO:0000259" key="8">
    <source>
        <dbReference type="PROSITE" id="PS51101"/>
    </source>
</evidence>
<accession>A0A942TFF9</accession>
<evidence type="ECO:0000256" key="2">
    <source>
        <dbReference type="ARBA" id="ARBA00022448"/>
    </source>
</evidence>
<dbReference type="RefSeq" id="WP_213124971.1">
    <property type="nucleotide sequence ID" value="NZ_JAGYPG010000002.1"/>
</dbReference>
<dbReference type="PROSITE" id="PS51101">
    <property type="entry name" value="PTS_EIIB_TYPE_4"/>
    <property type="match status" value="1"/>
</dbReference>
<keyword evidence="7" id="KW-0418">Kinase</keyword>
<comment type="caution">
    <text evidence="9">The sequence shown here is derived from an EMBL/GenBank/DDBJ whole genome shotgun (WGS) entry which is preliminary data.</text>
</comment>
<dbReference type="Proteomes" id="UP000681414">
    <property type="component" value="Unassembled WGS sequence"/>
</dbReference>
<evidence type="ECO:0000313" key="10">
    <source>
        <dbReference type="Proteomes" id="UP000681414"/>
    </source>
</evidence>
<dbReference type="Pfam" id="PF03830">
    <property type="entry name" value="PTSIIB_sorb"/>
    <property type="match status" value="1"/>
</dbReference>
<keyword evidence="6" id="KW-0598">Phosphotransferase system</keyword>
<dbReference type="SUPFAM" id="SSF52728">
    <property type="entry name" value="PTS IIb component"/>
    <property type="match status" value="1"/>
</dbReference>
<evidence type="ECO:0000256" key="5">
    <source>
        <dbReference type="ARBA" id="ARBA00022679"/>
    </source>
</evidence>
<evidence type="ECO:0000256" key="3">
    <source>
        <dbReference type="ARBA" id="ARBA00022490"/>
    </source>
</evidence>
<dbReference type="InterPro" id="IPR036667">
    <property type="entry name" value="PTS_IIB_sorbose-sp_sf"/>
</dbReference>
<keyword evidence="3" id="KW-0963">Cytoplasm</keyword>
<dbReference type="Gene3D" id="3.40.35.10">
    <property type="entry name" value="Phosphotransferase system, sorbose subfamily IIB component"/>
    <property type="match status" value="1"/>
</dbReference>
<dbReference type="AlphaFoldDB" id="A0A942TFF9"/>
<dbReference type="GO" id="GO:0005737">
    <property type="term" value="C:cytoplasm"/>
    <property type="evidence" value="ECO:0007669"/>
    <property type="project" value="UniProtKB-SubCell"/>
</dbReference>
<gene>
    <name evidence="9" type="ORF">KHA97_12000</name>
</gene>
<keyword evidence="2" id="KW-0813">Transport</keyword>
<organism evidence="9 10">
    <name type="scientific">Lederbergia citri</name>
    <dbReference type="NCBI Taxonomy" id="2833580"/>
    <lineage>
        <taxon>Bacteria</taxon>
        <taxon>Bacillati</taxon>
        <taxon>Bacillota</taxon>
        <taxon>Bacilli</taxon>
        <taxon>Bacillales</taxon>
        <taxon>Bacillaceae</taxon>
        <taxon>Lederbergia</taxon>
    </lineage>
</organism>
<evidence type="ECO:0000256" key="6">
    <source>
        <dbReference type="ARBA" id="ARBA00022683"/>
    </source>
</evidence>
<keyword evidence="5" id="KW-0808">Transferase</keyword>
<dbReference type="GO" id="GO:0009401">
    <property type="term" value="P:phosphoenolpyruvate-dependent sugar phosphotransferase system"/>
    <property type="evidence" value="ECO:0007669"/>
    <property type="project" value="UniProtKB-KW"/>
</dbReference>
<keyword evidence="10" id="KW-1185">Reference proteome</keyword>
<evidence type="ECO:0000313" key="9">
    <source>
        <dbReference type="EMBL" id="MBS4195781.1"/>
    </source>
</evidence>
<keyword evidence="4 9" id="KW-0762">Sugar transport</keyword>
<evidence type="ECO:0000256" key="7">
    <source>
        <dbReference type="ARBA" id="ARBA00022777"/>
    </source>
</evidence>
<feature type="domain" description="PTS EIIB type-4" evidence="8">
    <location>
        <begin position="1"/>
        <end position="164"/>
    </location>
</feature>
<name>A0A942TFF9_9BACI</name>